<evidence type="ECO:0000256" key="7">
    <source>
        <dbReference type="SAM" id="MobiDB-lite"/>
    </source>
</evidence>
<dbReference type="InterPro" id="IPR015943">
    <property type="entry name" value="WD40/YVTN_repeat-like_dom_sf"/>
</dbReference>
<dbReference type="PRINTS" id="PR00320">
    <property type="entry name" value="GPROTEINBRPT"/>
</dbReference>
<evidence type="ECO:0000256" key="2">
    <source>
        <dbReference type="ARBA" id="ARBA00022490"/>
    </source>
</evidence>
<dbReference type="InterPro" id="IPR019775">
    <property type="entry name" value="WD40_repeat_CS"/>
</dbReference>
<dbReference type="InterPro" id="IPR036322">
    <property type="entry name" value="WD40_repeat_dom_sf"/>
</dbReference>
<comment type="subcellular location">
    <subcellularLocation>
        <location evidence="1">Cytoplasm</location>
    </subcellularLocation>
</comment>
<evidence type="ECO:0000313" key="8">
    <source>
        <dbReference type="EMBL" id="KAK0558041.1"/>
    </source>
</evidence>
<dbReference type="Gene3D" id="2.130.10.10">
    <property type="entry name" value="YVTN repeat-like/Quinoprotein amine dehydrogenase"/>
    <property type="match status" value="1"/>
</dbReference>
<dbReference type="PROSITE" id="PS50082">
    <property type="entry name" value="WD_REPEATS_2"/>
    <property type="match status" value="3"/>
</dbReference>
<dbReference type="AlphaFoldDB" id="A0AAN6GXK9"/>
<keyword evidence="2" id="KW-0963">Cytoplasm</keyword>
<dbReference type="Proteomes" id="UP001176517">
    <property type="component" value="Unassembled WGS sequence"/>
</dbReference>
<evidence type="ECO:0000256" key="3">
    <source>
        <dbReference type="ARBA" id="ARBA00022574"/>
    </source>
</evidence>
<feature type="repeat" description="WD" evidence="6">
    <location>
        <begin position="51"/>
        <end position="92"/>
    </location>
</feature>
<dbReference type="PROSITE" id="PS00678">
    <property type="entry name" value="WD_REPEATS_1"/>
    <property type="match status" value="2"/>
</dbReference>
<feature type="repeat" description="WD" evidence="6">
    <location>
        <begin position="373"/>
        <end position="390"/>
    </location>
</feature>
<dbReference type="GO" id="GO:0071013">
    <property type="term" value="C:catalytic step 2 spliceosome"/>
    <property type="evidence" value="ECO:0007669"/>
    <property type="project" value="TreeGrafter"/>
</dbReference>
<dbReference type="EMBL" id="JAPDMZ010000001">
    <property type="protein sequence ID" value="KAK0558041.1"/>
    <property type="molecule type" value="Genomic_DNA"/>
</dbReference>
<evidence type="ECO:0000256" key="6">
    <source>
        <dbReference type="PROSITE-ProRule" id="PRU00221"/>
    </source>
</evidence>
<comment type="caution">
    <text evidence="8">The sequence shown here is derived from an EMBL/GenBank/DDBJ whole genome shotgun (WGS) entry which is preliminary data.</text>
</comment>
<gene>
    <name evidence="8" type="ORF">OC846_000033</name>
</gene>
<evidence type="ECO:0000256" key="1">
    <source>
        <dbReference type="ARBA" id="ARBA00004496"/>
    </source>
</evidence>
<dbReference type="PANTHER" id="PTHR22842:SF3">
    <property type="entry name" value="WD REPEAT DOMAIN-CONTAINING PROTEIN 83"/>
    <property type="match status" value="1"/>
</dbReference>
<dbReference type="InterPro" id="IPR051980">
    <property type="entry name" value="WD_repeat_MORG1"/>
</dbReference>
<evidence type="ECO:0000256" key="5">
    <source>
        <dbReference type="ARBA" id="ARBA00038145"/>
    </source>
</evidence>
<dbReference type="GO" id="GO:0005737">
    <property type="term" value="C:cytoplasm"/>
    <property type="evidence" value="ECO:0007669"/>
    <property type="project" value="UniProtKB-SubCell"/>
</dbReference>
<feature type="region of interest" description="Disordered" evidence="7">
    <location>
        <begin position="1"/>
        <end position="39"/>
    </location>
</feature>
<keyword evidence="9" id="KW-1185">Reference proteome</keyword>
<accession>A0AAN6GXK9</accession>
<protein>
    <submittedName>
        <fullName evidence="8">Uncharacterized protein</fullName>
    </submittedName>
</protein>
<dbReference type="SUPFAM" id="SSF50978">
    <property type="entry name" value="WD40 repeat-like"/>
    <property type="match status" value="1"/>
</dbReference>
<keyword evidence="3 6" id="KW-0853">WD repeat</keyword>
<comment type="similarity">
    <text evidence="5">Belongs to the WD repeat MORG1 family.</text>
</comment>
<organism evidence="8 9">
    <name type="scientific">Tilletia horrida</name>
    <dbReference type="NCBI Taxonomy" id="155126"/>
    <lineage>
        <taxon>Eukaryota</taxon>
        <taxon>Fungi</taxon>
        <taxon>Dikarya</taxon>
        <taxon>Basidiomycota</taxon>
        <taxon>Ustilaginomycotina</taxon>
        <taxon>Exobasidiomycetes</taxon>
        <taxon>Tilletiales</taxon>
        <taxon>Tilletiaceae</taxon>
        <taxon>Tilletia</taxon>
    </lineage>
</organism>
<dbReference type="InterPro" id="IPR020472">
    <property type="entry name" value="WD40_PAC1"/>
</dbReference>
<keyword evidence="4" id="KW-0677">Repeat</keyword>
<dbReference type="GO" id="GO:0000398">
    <property type="term" value="P:mRNA splicing, via spliceosome"/>
    <property type="evidence" value="ECO:0007669"/>
    <property type="project" value="TreeGrafter"/>
</dbReference>
<dbReference type="InterPro" id="IPR001680">
    <property type="entry name" value="WD40_rpt"/>
</dbReference>
<feature type="repeat" description="WD" evidence="6">
    <location>
        <begin position="94"/>
        <end position="135"/>
    </location>
</feature>
<name>A0AAN6GXK9_9BASI</name>
<dbReference type="SMART" id="SM00320">
    <property type="entry name" value="WD40"/>
    <property type="match status" value="7"/>
</dbReference>
<dbReference type="PANTHER" id="PTHR22842">
    <property type="entry name" value="WD40 REPEAT PROTEIN"/>
    <property type="match status" value="1"/>
</dbReference>
<dbReference type="Pfam" id="PF00400">
    <property type="entry name" value="WD40"/>
    <property type="match status" value="2"/>
</dbReference>
<evidence type="ECO:0000313" key="9">
    <source>
        <dbReference type="Proteomes" id="UP001176517"/>
    </source>
</evidence>
<dbReference type="PROSITE" id="PS50294">
    <property type="entry name" value="WD_REPEATS_REGION"/>
    <property type="match status" value="3"/>
</dbReference>
<proteinExistence type="inferred from homology"/>
<sequence length="390" mass="41986">MPQVPGAEWRPAPKKHASASLGSPGDSKGHERQSMDLDQDQSSGVVLLHSFPAHKASINIARWNTLGKYILTASSDRSINLWNASSGPPSIKSYSSHSQDIHALDIAPDNATFASGGEDKAVLLWDVATANIIRRFSQHVGRINDVRFAGSTGGDASHAASSVTTGSSVLFAAGFDTIVRVYDLRAAGNWRPIMEMREAKDSITSVVIGKSIIFTGCADGSVRSYDLRKGELREDVFNKPIVSLSANRNRSLLLVSTLDSTHRVLDLSDGTVLQTLRGHRNTTYRCHSTFTADEGGVLSGDETGLLWKWDILSGEGAPVKPDKILSTRTSYGDRKNAAALRDQNALKIAGDVAHSRAVLWTELNPAQTSHTCLTAGADGVLKIWDVSTQQ</sequence>
<evidence type="ECO:0000256" key="4">
    <source>
        <dbReference type="ARBA" id="ARBA00022737"/>
    </source>
</evidence>
<reference evidence="8" key="1">
    <citation type="journal article" date="2023" name="PhytoFront">
        <title>Draft Genome Resources of Seven Strains of Tilletia horrida, Causal Agent of Kernel Smut of Rice.</title>
        <authorList>
            <person name="Khanal S."/>
            <person name="Antony Babu S."/>
            <person name="Zhou X.G."/>
        </authorList>
    </citation>
    <scope>NUCLEOTIDE SEQUENCE</scope>
    <source>
        <strain evidence="8">TX6</strain>
    </source>
</reference>